<comment type="subcellular location">
    <subcellularLocation>
        <location evidence="1">Cell membrane</location>
        <topology evidence="1">Multi-pass membrane protein</topology>
    </subcellularLocation>
</comment>
<gene>
    <name evidence="7" type="ORF">ODALV1_LOCUS22753</name>
</gene>
<feature type="transmembrane region" description="Helical" evidence="6">
    <location>
        <begin position="297"/>
        <end position="319"/>
    </location>
</feature>
<dbReference type="Proteomes" id="UP001642540">
    <property type="component" value="Unassembled WGS sequence"/>
</dbReference>
<accession>A0ABP1RJ28</accession>
<keyword evidence="4 6" id="KW-1133">Transmembrane helix</keyword>
<name>A0ABP1RJ28_9HEXA</name>
<sequence>MLSDRYLKIFSIQNNYWAASVWGTPFYWDNHKQKLTIVQNLQHKFLFSLSIFLIYASFIVLRSLAQTLKLEPADPSSYYFLSCISVLCIAASVVLSLPCFKPREIVLFNNQLTRFFKRVQRDFMSTFDPNTCLVNMMVDAFILLSGVNFFILGLLIYLHSIVFSTWPMYMTSLVPAEKLPTWVFVIHSTAFFCTLQMLHANISVLISLLLGYLIILKRFLKECIPGDRRRRGQIADESFRSLQNLCKIYRQLQLVQGSIVNGMSYILLPLKGIISVAIAFCIYSLVRRRSQMDIPTIMILSLWAGGLGLTIFILLKYLASFEVITKSVLHSMRKRACDESNGKKEMGRFLKSCKPLTIHYGRMYVVRKACPIKFLKVTTFFTGKALMSFK</sequence>
<evidence type="ECO:0000256" key="5">
    <source>
        <dbReference type="ARBA" id="ARBA00023136"/>
    </source>
</evidence>
<feature type="transmembrane region" description="Helical" evidence="6">
    <location>
        <begin position="77"/>
        <end position="100"/>
    </location>
</feature>
<feature type="transmembrane region" description="Helical" evidence="6">
    <location>
        <begin position="182"/>
        <end position="215"/>
    </location>
</feature>
<evidence type="ECO:0000313" key="7">
    <source>
        <dbReference type="EMBL" id="CAL8128994.1"/>
    </source>
</evidence>
<keyword evidence="8" id="KW-1185">Reference proteome</keyword>
<dbReference type="Pfam" id="PF08395">
    <property type="entry name" value="7tm_7"/>
    <property type="match status" value="1"/>
</dbReference>
<keyword evidence="5 6" id="KW-0472">Membrane</keyword>
<feature type="transmembrane region" description="Helical" evidence="6">
    <location>
        <begin position="140"/>
        <end position="162"/>
    </location>
</feature>
<evidence type="ECO:0000256" key="2">
    <source>
        <dbReference type="ARBA" id="ARBA00022475"/>
    </source>
</evidence>
<proteinExistence type="predicted"/>
<organism evidence="7 8">
    <name type="scientific">Orchesella dallaii</name>
    <dbReference type="NCBI Taxonomy" id="48710"/>
    <lineage>
        <taxon>Eukaryota</taxon>
        <taxon>Metazoa</taxon>
        <taxon>Ecdysozoa</taxon>
        <taxon>Arthropoda</taxon>
        <taxon>Hexapoda</taxon>
        <taxon>Collembola</taxon>
        <taxon>Entomobryomorpha</taxon>
        <taxon>Entomobryoidea</taxon>
        <taxon>Orchesellidae</taxon>
        <taxon>Orchesellinae</taxon>
        <taxon>Orchesella</taxon>
    </lineage>
</organism>
<protein>
    <recommendedName>
        <fullName evidence="9">Gustatory receptor</fullName>
    </recommendedName>
</protein>
<reference evidence="7 8" key="1">
    <citation type="submission" date="2024-08" db="EMBL/GenBank/DDBJ databases">
        <authorList>
            <person name="Cucini C."/>
            <person name="Frati F."/>
        </authorList>
    </citation>
    <scope>NUCLEOTIDE SEQUENCE [LARGE SCALE GENOMIC DNA]</scope>
</reference>
<feature type="transmembrane region" description="Helical" evidence="6">
    <location>
        <begin position="265"/>
        <end position="285"/>
    </location>
</feature>
<evidence type="ECO:0000313" key="8">
    <source>
        <dbReference type="Proteomes" id="UP001642540"/>
    </source>
</evidence>
<keyword evidence="3 6" id="KW-0812">Transmembrane</keyword>
<evidence type="ECO:0000256" key="4">
    <source>
        <dbReference type="ARBA" id="ARBA00022989"/>
    </source>
</evidence>
<dbReference type="EMBL" id="CAXLJM020000075">
    <property type="protein sequence ID" value="CAL8128994.1"/>
    <property type="molecule type" value="Genomic_DNA"/>
</dbReference>
<keyword evidence="2" id="KW-1003">Cell membrane</keyword>
<evidence type="ECO:0000256" key="1">
    <source>
        <dbReference type="ARBA" id="ARBA00004651"/>
    </source>
</evidence>
<comment type="caution">
    <text evidence="7">The sequence shown here is derived from an EMBL/GenBank/DDBJ whole genome shotgun (WGS) entry which is preliminary data.</text>
</comment>
<evidence type="ECO:0000256" key="6">
    <source>
        <dbReference type="SAM" id="Phobius"/>
    </source>
</evidence>
<feature type="transmembrane region" description="Helical" evidence="6">
    <location>
        <begin position="45"/>
        <end position="65"/>
    </location>
</feature>
<evidence type="ECO:0008006" key="9">
    <source>
        <dbReference type="Google" id="ProtNLM"/>
    </source>
</evidence>
<dbReference type="InterPro" id="IPR013604">
    <property type="entry name" value="7TM_chemorcpt"/>
</dbReference>
<evidence type="ECO:0000256" key="3">
    <source>
        <dbReference type="ARBA" id="ARBA00022692"/>
    </source>
</evidence>